<comment type="caution">
    <text evidence="7">The sequence shown here is derived from an EMBL/GenBank/DDBJ whole genome shotgun (WGS) entry which is preliminary data.</text>
</comment>
<proteinExistence type="inferred from homology"/>
<feature type="compositionally biased region" description="Low complexity" evidence="4">
    <location>
        <begin position="58"/>
        <end position="74"/>
    </location>
</feature>
<comment type="similarity">
    <text evidence="1">Belongs to the peptidase S33 family.</text>
</comment>
<evidence type="ECO:0000313" key="6">
    <source>
        <dbReference type="EMBL" id="GFH77013.1"/>
    </source>
</evidence>
<sequence>MAEPSRTSGRKGNHGGFMMPGRLLRAAALLLAGLLTATATLGCSAEERPDAKAPPPADGDTPSAPDATASAAPARGPGVAEGDPPLPRKLTDQRLHWGRCAARTAPPAPGSAWRCATLRVPLDYAEPRGDTLGIALIKTAATGPEGRRIGSLLFNFGGPGGSGVDMLPSFAPGYERLRARYDLVSFDPRGVAGSSGIRCRDDRRIAAAEARVDLTPDDTAEEKTYFEDAADFGRGCAEDAGGLLPHVGTAEAARDLDLLRHALGDPSLHYFGISYGTQLGAAYAHLFPDRAGRLALDAAVDPEADVIGHAKNQARGFQRALENYLRSEGRDPGQGSRRIAALLERIDRRPLPTASGRKLTESLALTGIVTTLYSERSWPRLTEALEQAERGSGTALLRLADSYNDRDEQGRYGTQSHAQRAISCADDPGRPTPEEARKLLPEFRGISPVFGEFLGWDTAGWCHEWPADGVPEPPGVAAEGASPVLVVGTTGDPATPYEGARRLADGLGEGVGVLLTHRGEGHGAYGSGSRCVDRTVDAYLLDGTAPKDGTECAADRR</sequence>
<dbReference type="InterPro" id="IPR029058">
    <property type="entry name" value="AB_hydrolase_fold"/>
</dbReference>
<keyword evidence="8" id="KW-1185">Reference proteome</keyword>
<dbReference type="PANTHER" id="PTHR43248:SF29">
    <property type="entry name" value="TRIPEPTIDYL AMINOPEPTIDASE"/>
    <property type="match status" value="1"/>
</dbReference>
<name>A0A8H9HKT3_9ACTN</name>
<dbReference type="PANTHER" id="PTHR43248">
    <property type="entry name" value="2-SUCCINYL-6-HYDROXY-2,4-CYCLOHEXADIENE-1-CARBOXYLATE SYNTHASE"/>
    <property type="match status" value="1"/>
</dbReference>
<keyword evidence="2" id="KW-0732">Signal</keyword>
<dbReference type="Proteomes" id="UP000660975">
    <property type="component" value="Unassembled WGS sequence"/>
</dbReference>
<evidence type="ECO:0000313" key="9">
    <source>
        <dbReference type="Proteomes" id="UP000660975"/>
    </source>
</evidence>
<keyword evidence="3" id="KW-0378">Hydrolase</keyword>
<dbReference type="InterPro" id="IPR051601">
    <property type="entry name" value="Serine_prot/Carboxylest_S33"/>
</dbReference>
<reference evidence="6 8" key="2">
    <citation type="submission" date="2020-02" db="EMBL/GenBank/DDBJ databases">
        <title>Whole genome shotgun sequence of Streptomyces gougerotii NBRC 13043.</title>
        <authorList>
            <person name="Ichikawa N."/>
            <person name="Komaki H."/>
            <person name="Tamura T."/>
        </authorList>
    </citation>
    <scope>NUCLEOTIDE SEQUENCE [LARGE SCALE GENOMIC DNA]</scope>
    <source>
        <strain evidence="6 8">NBRC 13043</strain>
    </source>
</reference>
<reference evidence="7" key="3">
    <citation type="submission" date="2020-09" db="EMBL/GenBank/DDBJ databases">
        <authorList>
            <person name="Sun Q."/>
            <person name="Ohkuma M."/>
        </authorList>
    </citation>
    <scope>NUCLEOTIDE SEQUENCE</scope>
    <source>
        <strain evidence="7">JCM 4136</strain>
    </source>
</reference>
<dbReference type="InterPro" id="IPR013595">
    <property type="entry name" value="Pept_S33_TAP-like_C"/>
</dbReference>
<dbReference type="EMBL" id="BMSC01000004">
    <property type="protein sequence ID" value="GGU66372.1"/>
    <property type="molecule type" value="Genomic_DNA"/>
</dbReference>
<evidence type="ECO:0000256" key="2">
    <source>
        <dbReference type="ARBA" id="ARBA00022729"/>
    </source>
</evidence>
<accession>A0A8H9HKT3</accession>
<organism evidence="7 9">
    <name type="scientific">Streptomyces gougerotii</name>
    <dbReference type="NCBI Taxonomy" id="53448"/>
    <lineage>
        <taxon>Bacteria</taxon>
        <taxon>Bacillati</taxon>
        <taxon>Actinomycetota</taxon>
        <taxon>Actinomycetes</taxon>
        <taxon>Kitasatosporales</taxon>
        <taxon>Streptomycetaceae</taxon>
        <taxon>Streptomyces</taxon>
        <taxon>Streptomyces diastaticus group</taxon>
    </lineage>
</organism>
<feature type="region of interest" description="Disordered" evidence="4">
    <location>
        <begin position="46"/>
        <end position="90"/>
    </location>
</feature>
<dbReference type="SUPFAM" id="SSF53474">
    <property type="entry name" value="alpha/beta-Hydrolases"/>
    <property type="match status" value="1"/>
</dbReference>
<dbReference type="Proteomes" id="UP000480804">
    <property type="component" value="Unassembled WGS sequence"/>
</dbReference>
<evidence type="ECO:0000313" key="7">
    <source>
        <dbReference type="EMBL" id="GGU66372.1"/>
    </source>
</evidence>
<dbReference type="Pfam" id="PF08386">
    <property type="entry name" value="Abhydrolase_4"/>
    <property type="match status" value="1"/>
</dbReference>
<feature type="domain" description="Peptidase S33 tripeptidyl aminopeptidase-like C-terminal" evidence="5">
    <location>
        <begin position="447"/>
        <end position="552"/>
    </location>
</feature>
<reference evidence="7" key="1">
    <citation type="journal article" date="2014" name="Int. J. Syst. Evol. Microbiol.">
        <title>Complete genome sequence of Corynebacterium casei LMG S-19264T (=DSM 44701T), isolated from a smear-ripened cheese.</title>
        <authorList>
            <consortium name="US DOE Joint Genome Institute (JGI-PGF)"/>
            <person name="Walter F."/>
            <person name="Albersmeier A."/>
            <person name="Kalinowski J."/>
            <person name="Ruckert C."/>
        </authorList>
    </citation>
    <scope>NUCLEOTIDE SEQUENCE</scope>
    <source>
        <strain evidence="7">JCM 4136</strain>
    </source>
</reference>
<evidence type="ECO:0000256" key="4">
    <source>
        <dbReference type="SAM" id="MobiDB-lite"/>
    </source>
</evidence>
<gene>
    <name evidence="7" type="ORF">GCM10010227_20130</name>
    <name evidence="6" type="ORF">Sgou_16830</name>
</gene>
<dbReference type="AlphaFoldDB" id="A0A8H9HKT3"/>
<dbReference type="GO" id="GO:0016787">
    <property type="term" value="F:hydrolase activity"/>
    <property type="evidence" value="ECO:0007669"/>
    <property type="project" value="UniProtKB-KW"/>
</dbReference>
<protein>
    <submittedName>
        <fullName evidence="7">Peptidase</fullName>
    </submittedName>
</protein>
<evidence type="ECO:0000256" key="1">
    <source>
        <dbReference type="ARBA" id="ARBA00010088"/>
    </source>
</evidence>
<evidence type="ECO:0000313" key="8">
    <source>
        <dbReference type="Proteomes" id="UP000480804"/>
    </source>
</evidence>
<evidence type="ECO:0000259" key="5">
    <source>
        <dbReference type="Pfam" id="PF08386"/>
    </source>
</evidence>
<dbReference type="Gene3D" id="3.40.50.1820">
    <property type="entry name" value="alpha/beta hydrolase"/>
    <property type="match status" value="1"/>
</dbReference>
<evidence type="ECO:0000256" key="3">
    <source>
        <dbReference type="ARBA" id="ARBA00022801"/>
    </source>
</evidence>
<dbReference type="EMBL" id="BLLO01000014">
    <property type="protein sequence ID" value="GFH77013.1"/>
    <property type="molecule type" value="Genomic_DNA"/>
</dbReference>